<dbReference type="AlphaFoldDB" id="A0A6N4VC60"/>
<sequence>MGARQGRGQHHSSKAMRRREGQNGSSADTSDGAGASTRSVIDISIVRSTNSELRSDYTVNNRYKPINPTTTITARNTFGDSRRP</sequence>
<name>A0A6N4VC60_9MYCO</name>
<gene>
    <name evidence="2" type="ORF">MPOR_32370</name>
</gene>
<dbReference type="Proteomes" id="UP000466785">
    <property type="component" value="Chromosome"/>
</dbReference>
<feature type="region of interest" description="Disordered" evidence="1">
    <location>
        <begin position="1"/>
        <end position="41"/>
    </location>
</feature>
<proteinExistence type="predicted"/>
<reference evidence="2 3" key="1">
    <citation type="journal article" date="2019" name="Emerg. Microbes Infect.">
        <title>Comprehensive subspecies identification of 175 nontuberculous mycobacteria species based on 7547 genomic profiles.</title>
        <authorList>
            <person name="Matsumoto Y."/>
            <person name="Kinjo T."/>
            <person name="Motooka D."/>
            <person name="Nabeya D."/>
            <person name="Jung N."/>
            <person name="Uechi K."/>
            <person name="Horii T."/>
            <person name="Iida T."/>
            <person name="Fujita J."/>
            <person name="Nakamura S."/>
        </authorList>
    </citation>
    <scope>NUCLEOTIDE SEQUENCE [LARGE SCALE GENOMIC DNA]</scope>
    <source>
        <strain evidence="2 3">JCM 12603</strain>
    </source>
</reference>
<feature type="compositionally biased region" description="Basic residues" evidence="1">
    <location>
        <begin position="7"/>
        <end position="17"/>
    </location>
</feature>
<evidence type="ECO:0000313" key="3">
    <source>
        <dbReference type="Proteomes" id="UP000466785"/>
    </source>
</evidence>
<keyword evidence="3" id="KW-1185">Reference proteome</keyword>
<evidence type="ECO:0000256" key="1">
    <source>
        <dbReference type="SAM" id="MobiDB-lite"/>
    </source>
</evidence>
<evidence type="ECO:0000313" key="2">
    <source>
        <dbReference type="EMBL" id="BBX52211.1"/>
    </source>
</evidence>
<organism evidence="2 3">
    <name type="scientific">Mycolicibacterium poriferae</name>
    <dbReference type="NCBI Taxonomy" id="39694"/>
    <lineage>
        <taxon>Bacteria</taxon>
        <taxon>Bacillati</taxon>
        <taxon>Actinomycetota</taxon>
        <taxon>Actinomycetes</taxon>
        <taxon>Mycobacteriales</taxon>
        <taxon>Mycobacteriaceae</taxon>
        <taxon>Mycolicibacterium</taxon>
    </lineage>
</organism>
<dbReference type="EMBL" id="AP022570">
    <property type="protein sequence ID" value="BBX52211.1"/>
    <property type="molecule type" value="Genomic_DNA"/>
</dbReference>
<accession>A0A6N4VC60</accession>
<dbReference type="KEGG" id="mpof:MPOR_32370"/>
<protein>
    <submittedName>
        <fullName evidence="2">Uncharacterized protein</fullName>
    </submittedName>
</protein>
<feature type="compositionally biased region" description="Low complexity" evidence="1">
    <location>
        <begin position="24"/>
        <end position="37"/>
    </location>
</feature>